<gene>
    <name evidence="2" type="ORF">DFJ65_2695</name>
</gene>
<dbReference type="RefSeq" id="WP_115923435.1">
    <property type="nucleotide sequence ID" value="NZ_QTUA01000001.1"/>
</dbReference>
<accession>A0A3D9USX8</accession>
<evidence type="ECO:0000313" key="3">
    <source>
        <dbReference type="Proteomes" id="UP000256253"/>
    </source>
</evidence>
<evidence type="ECO:0000259" key="1">
    <source>
        <dbReference type="Pfam" id="PF20058"/>
    </source>
</evidence>
<evidence type="ECO:0000313" key="2">
    <source>
        <dbReference type="EMBL" id="REF31623.1"/>
    </source>
</evidence>
<reference evidence="2 3" key="1">
    <citation type="submission" date="2018-08" db="EMBL/GenBank/DDBJ databases">
        <title>Sequencing the genomes of 1000 actinobacteria strains.</title>
        <authorList>
            <person name="Klenk H.-P."/>
        </authorList>
    </citation>
    <scope>NUCLEOTIDE SEQUENCE [LARGE SCALE GENOMIC DNA]</scope>
    <source>
        <strain evidence="2 3">DSM 22967</strain>
    </source>
</reference>
<feature type="domain" description="DUF6457" evidence="1">
    <location>
        <begin position="13"/>
        <end position="85"/>
    </location>
</feature>
<name>A0A3D9USX8_9MICO</name>
<sequence length="92" mass="9934">MSDKNMAEPTRTEQEAWLQEACAAIGVDYSLLDVSLVLELTKQVAHRFVRPMAPVSAYALGVAVGLSAAAEGPVDQRALVERIVETLPPQKD</sequence>
<proteinExistence type="predicted"/>
<protein>
    <recommendedName>
        <fullName evidence="1">DUF6457 domain-containing protein</fullName>
    </recommendedName>
</protein>
<dbReference type="AlphaFoldDB" id="A0A3D9USX8"/>
<organism evidence="2 3">
    <name type="scientific">Calidifontibacter indicus</name>
    <dbReference type="NCBI Taxonomy" id="419650"/>
    <lineage>
        <taxon>Bacteria</taxon>
        <taxon>Bacillati</taxon>
        <taxon>Actinomycetota</taxon>
        <taxon>Actinomycetes</taxon>
        <taxon>Micrococcales</taxon>
        <taxon>Dermacoccaceae</taxon>
        <taxon>Calidifontibacter</taxon>
    </lineage>
</organism>
<keyword evidence="3" id="KW-1185">Reference proteome</keyword>
<comment type="caution">
    <text evidence="2">The sequence shown here is derived from an EMBL/GenBank/DDBJ whole genome shotgun (WGS) entry which is preliminary data.</text>
</comment>
<dbReference type="InterPro" id="IPR045598">
    <property type="entry name" value="DUF6457"/>
</dbReference>
<dbReference type="Proteomes" id="UP000256253">
    <property type="component" value="Unassembled WGS sequence"/>
</dbReference>
<dbReference type="Pfam" id="PF20058">
    <property type="entry name" value="DUF6457"/>
    <property type="match status" value="1"/>
</dbReference>
<dbReference type="EMBL" id="QTUA01000001">
    <property type="protein sequence ID" value="REF31623.1"/>
    <property type="molecule type" value="Genomic_DNA"/>
</dbReference>